<dbReference type="EMBL" id="JARFVA010000002">
    <property type="protein sequence ID" value="MDF0706961.1"/>
    <property type="molecule type" value="Genomic_DNA"/>
</dbReference>
<feature type="chain" id="PRO_5046862629" evidence="1">
    <location>
        <begin position="31"/>
        <end position="201"/>
    </location>
</feature>
<comment type="caution">
    <text evidence="2">The sequence shown here is derived from an EMBL/GenBank/DDBJ whole genome shotgun (WGS) entry which is preliminary data.</text>
</comment>
<dbReference type="Proteomes" id="UP001217083">
    <property type="component" value="Unassembled WGS sequence"/>
</dbReference>
<dbReference type="SUPFAM" id="SSF101082">
    <property type="entry name" value="Typo IV secretion system protein TraC"/>
    <property type="match status" value="1"/>
</dbReference>
<organism evidence="2 3">
    <name type="scientific">Flagellimonas okinawensis</name>
    <dbReference type="NCBI Taxonomy" id="3031324"/>
    <lineage>
        <taxon>Bacteria</taxon>
        <taxon>Pseudomonadati</taxon>
        <taxon>Bacteroidota</taxon>
        <taxon>Flavobacteriia</taxon>
        <taxon>Flavobacteriales</taxon>
        <taxon>Flavobacteriaceae</taxon>
        <taxon>Flagellimonas</taxon>
    </lineage>
</organism>
<evidence type="ECO:0000313" key="2">
    <source>
        <dbReference type="EMBL" id="MDF0706961.1"/>
    </source>
</evidence>
<dbReference type="Gene3D" id="1.20.58.430">
    <property type="entry name" value="Type IV secretion system, VirB5-domain"/>
    <property type="match status" value="1"/>
</dbReference>
<protein>
    <submittedName>
        <fullName evidence="2">Conjugal transfer protein</fullName>
    </submittedName>
</protein>
<evidence type="ECO:0000313" key="3">
    <source>
        <dbReference type="Proteomes" id="UP001217083"/>
    </source>
</evidence>
<name>A0ABT5XMV7_9FLAO</name>
<feature type="signal peptide" evidence="1">
    <location>
        <begin position="1"/>
        <end position="30"/>
    </location>
</feature>
<sequence length="201" mass="23186">MKTIKQHPIRKKALTLLLALTTTLLLPAGAACQGMPVYDNTNFISLTKSLLESAKQTSELLKTVQFLKEQKDNIVKVNNAIRQLKALQELTKNNEILFRTVQSDLRDILNSPYIKAGEVEQVSRSFEQIMDTAIDDLDFVNQILSSDFLKMTDAERTDILMEKKVQSQEMVAELEVKTRRYREIISFRKMQDIINNRETEY</sequence>
<accession>A0ABT5XMV7</accession>
<dbReference type="InterPro" id="IPR023220">
    <property type="entry name" value="T4SS_VirB5-domain"/>
</dbReference>
<dbReference type="PROSITE" id="PS51257">
    <property type="entry name" value="PROKAR_LIPOPROTEIN"/>
    <property type="match status" value="1"/>
</dbReference>
<keyword evidence="3" id="KW-1185">Reference proteome</keyword>
<dbReference type="RefSeq" id="WP_275648998.1">
    <property type="nucleotide sequence ID" value="NZ_JARFVA010000002.1"/>
</dbReference>
<gene>
    <name evidence="2" type="ORF">PY091_07025</name>
</gene>
<reference evidence="2 3" key="1">
    <citation type="submission" date="2023-03" db="EMBL/GenBank/DDBJ databases">
        <title>Muricauda XX sp. nov. and Muricauda XXX sp. nov., two novel species isolated from Okinawa Trough.</title>
        <authorList>
            <person name="Cao W."/>
            <person name="Deng X."/>
        </authorList>
    </citation>
    <scope>NUCLEOTIDE SEQUENCE [LARGE SCALE GENOMIC DNA]</scope>
    <source>
        <strain evidence="2 3">81s02</strain>
    </source>
</reference>
<proteinExistence type="predicted"/>
<evidence type="ECO:0000256" key="1">
    <source>
        <dbReference type="SAM" id="SignalP"/>
    </source>
</evidence>
<keyword evidence="1" id="KW-0732">Signal</keyword>